<protein>
    <submittedName>
        <fullName evidence="1">Uncharacterized protein</fullName>
    </submittedName>
</protein>
<sequence>MATGLTSFSSNIEGAALMLGIGRLKTGQSCLASGVFDGDLKHLGD</sequence>
<gene>
    <name evidence="1" type="ordered locus">RSal33209_2633</name>
</gene>
<dbReference type="AlphaFoldDB" id="A9WRS6"/>
<dbReference type="EMBL" id="CP000910">
    <property type="protein sequence ID" value="ABY24358.1"/>
    <property type="molecule type" value="Genomic_DNA"/>
</dbReference>
<evidence type="ECO:0000313" key="2">
    <source>
        <dbReference type="Proteomes" id="UP000002007"/>
    </source>
</evidence>
<reference evidence="2" key="1">
    <citation type="journal article" date="2008" name="J. Bacteriol.">
        <title>Genome sequence of the fish pathogen Renibacterium salmoninarum suggests reductive evolution away from an environmental Arthrobacter ancestor.</title>
        <authorList>
            <person name="Wiens G.D."/>
            <person name="Rockey D.D."/>
            <person name="Wu Z."/>
            <person name="Chang J."/>
            <person name="Levy R."/>
            <person name="Crane S."/>
            <person name="Chen D.S."/>
            <person name="Capri G.R."/>
            <person name="Burnett J.R."/>
            <person name="Sudheesh P.S."/>
            <person name="Schipma M.J."/>
            <person name="Burd H."/>
            <person name="Bhattacharyya A."/>
            <person name="Rhodes L.D."/>
            <person name="Kaul R."/>
            <person name="Strom M.S."/>
        </authorList>
    </citation>
    <scope>NUCLEOTIDE SEQUENCE [LARGE SCALE GENOMIC DNA]</scope>
    <source>
        <strain evidence="2">ATCC 33209 / DSM 20767 / JCM 11484 / NBRC 15589 / NCIMB 2235</strain>
    </source>
</reference>
<dbReference type="HOGENOM" id="CLU_3204390_0_0_11"/>
<name>A9WRS6_RENSM</name>
<accession>A9WRS6</accession>
<organism evidence="1 2">
    <name type="scientific">Renibacterium salmoninarum (strain ATCC 33209 / DSM 20767 / JCM 11484 / NBRC 15589 / NCIMB 2235)</name>
    <dbReference type="NCBI Taxonomy" id="288705"/>
    <lineage>
        <taxon>Bacteria</taxon>
        <taxon>Bacillati</taxon>
        <taxon>Actinomycetota</taxon>
        <taxon>Actinomycetes</taxon>
        <taxon>Micrococcales</taxon>
        <taxon>Micrococcaceae</taxon>
        <taxon>Renibacterium</taxon>
    </lineage>
</organism>
<proteinExistence type="predicted"/>
<evidence type="ECO:0000313" key="1">
    <source>
        <dbReference type="EMBL" id="ABY24358.1"/>
    </source>
</evidence>
<keyword evidence="2" id="KW-1185">Reference proteome</keyword>
<dbReference type="KEGG" id="rsa:RSal33209_2633"/>
<dbReference type="STRING" id="288705.RSal33209_2633"/>
<dbReference type="Proteomes" id="UP000002007">
    <property type="component" value="Chromosome"/>
</dbReference>